<organism evidence="3 4">
    <name type="scientific">Araneus ventricosus</name>
    <name type="common">Orbweaver spider</name>
    <name type="synonym">Epeira ventricosa</name>
    <dbReference type="NCBI Taxonomy" id="182803"/>
    <lineage>
        <taxon>Eukaryota</taxon>
        <taxon>Metazoa</taxon>
        <taxon>Ecdysozoa</taxon>
        <taxon>Arthropoda</taxon>
        <taxon>Chelicerata</taxon>
        <taxon>Arachnida</taxon>
        <taxon>Araneae</taxon>
        <taxon>Araneomorphae</taxon>
        <taxon>Entelegynae</taxon>
        <taxon>Araneoidea</taxon>
        <taxon>Araneidae</taxon>
        <taxon>Araneus</taxon>
    </lineage>
</organism>
<dbReference type="EMBL" id="BGPR01039485">
    <property type="protein sequence ID" value="GBO15445.1"/>
    <property type="molecule type" value="Genomic_DNA"/>
</dbReference>
<protein>
    <submittedName>
        <fullName evidence="3">Uncharacterized protein</fullName>
    </submittedName>
</protein>
<evidence type="ECO:0000256" key="1">
    <source>
        <dbReference type="SAM" id="MobiDB-lite"/>
    </source>
</evidence>
<dbReference type="Proteomes" id="UP000499080">
    <property type="component" value="Unassembled WGS sequence"/>
</dbReference>
<reference evidence="3 4" key="1">
    <citation type="journal article" date="2019" name="Sci. Rep.">
        <title>Orb-weaving spider Araneus ventricosus genome elucidates the spidroin gene catalogue.</title>
        <authorList>
            <person name="Kono N."/>
            <person name="Nakamura H."/>
            <person name="Ohtoshi R."/>
            <person name="Moran D.A.P."/>
            <person name="Shinohara A."/>
            <person name="Yoshida Y."/>
            <person name="Fujiwara M."/>
            <person name="Mori M."/>
            <person name="Tomita M."/>
            <person name="Arakawa K."/>
        </authorList>
    </citation>
    <scope>NUCLEOTIDE SEQUENCE [LARGE SCALE GENOMIC DNA]</scope>
</reference>
<feature type="non-terminal residue" evidence="3">
    <location>
        <position position="1"/>
    </location>
</feature>
<sequence length="80" mass="8832">SQTNDVQTGMDYTESDNEDVGSVNCPLIENGTTDDDRSTIPMPENGSDMDFQVASPRKATKIRKIATEEPIATANKYYEL</sequence>
<dbReference type="AlphaFoldDB" id="A0A4Y2USC5"/>
<name>A0A4Y2USC5_ARAVE</name>
<evidence type="ECO:0000313" key="3">
    <source>
        <dbReference type="EMBL" id="GBO15808.1"/>
    </source>
</evidence>
<feature type="region of interest" description="Disordered" evidence="1">
    <location>
        <begin position="1"/>
        <end position="51"/>
    </location>
</feature>
<keyword evidence="4" id="KW-1185">Reference proteome</keyword>
<evidence type="ECO:0000313" key="2">
    <source>
        <dbReference type="EMBL" id="GBO15445.1"/>
    </source>
</evidence>
<accession>A0A4Y2USC5</accession>
<proteinExistence type="predicted"/>
<dbReference type="EMBL" id="BGPR01039775">
    <property type="protein sequence ID" value="GBO15808.1"/>
    <property type="molecule type" value="Genomic_DNA"/>
</dbReference>
<evidence type="ECO:0000313" key="4">
    <source>
        <dbReference type="Proteomes" id="UP000499080"/>
    </source>
</evidence>
<comment type="caution">
    <text evidence="3">The sequence shown here is derived from an EMBL/GenBank/DDBJ whole genome shotgun (WGS) entry which is preliminary data.</text>
</comment>
<gene>
    <name evidence="3" type="ORF">AVEN_102414_1</name>
    <name evidence="2" type="ORF">AVEN_28826_1</name>
</gene>